<dbReference type="InterPro" id="IPR003439">
    <property type="entry name" value="ABC_transporter-like_ATP-bd"/>
</dbReference>
<dbReference type="GO" id="GO:0016887">
    <property type="term" value="F:ATP hydrolysis activity"/>
    <property type="evidence" value="ECO:0007669"/>
    <property type="project" value="InterPro"/>
</dbReference>
<comment type="similarity">
    <text evidence="1">Belongs to the ABC transporter superfamily.</text>
</comment>
<comment type="caution">
    <text evidence="9">The sequence shown here is derived from an EMBL/GenBank/DDBJ whole genome shotgun (WGS) entry which is preliminary data.</text>
</comment>
<dbReference type="SMART" id="SM00382">
    <property type="entry name" value="AAA"/>
    <property type="match status" value="1"/>
</dbReference>
<dbReference type="Gene3D" id="2.40.50.100">
    <property type="match status" value="1"/>
</dbReference>
<dbReference type="Pfam" id="PF08402">
    <property type="entry name" value="TOBE_2"/>
    <property type="match status" value="1"/>
</dbReference>
<evidence type="ECO:0000256" key="5">
    <source>
        <dbReference type="ARBA" id="ARBA00022840"/>
    </source>
</evidence>
<dbReference type="InterPro" id="IPR027417">
    <property type="entry name" value="P-loop_NTPase"/>
</dbReference>
<gene>
    <name evidence="9" type="ORF">DDE20_17490</name>
</gene>
<name>A0A2T8HPP6_9RHOB</name>
<feature type="domain" description="ABC transporter" evidence="8">
    <location>
        <begin position="5"/>
        <end position="242"/>
    </location>
</feature>
<evidence type="ECO:0000313" key="9">
    <source>
        <dbReference type="EMBL" id="PVH27419.1"/>
    </source>
</evidence>
<keyword evidence="10" id="KW-1185">Reference proteome</keyword>
<dbReference type="OrthoDB" id="9802264at2"/>
<reference evidence="9 10" key="1">
    <citation type="submission" date="2018-04" db="EMBL/GenBank/DDBJ databases">
        <title>Pararhodobacter oceanense sp. nov., isolated from marine intertidal sediment.</title>
        <authorList>
            <person name="Wang X.-L."/>
            <person name="Du Z.-J."/>
        </authorList>
    </citation>
    <scope>NUCLEOTIDE SEQUENCE [LARGE SCALE GENOMIC DNA]</scope>
    <source>
        <strain evidence="9 10">AM505</strain>
    </source>
</reference>
<dbReference type="Gene3D" id="3.40.50.300">
    <property type="entry name" value="P-loop containing nucleotide triphosphate hydrolases"/>
    <property type="match status" value="1"/>
</dbReference>
<evidence type="ECO:0000259" key="8">
    <source>
        <dbReference type="PROSITE" id="PS50893"/>
    </source>
</evidence>
<dbReference type="SUPFAM" id="SSF52540">
    <property type="entry name" value="P-loop containing nucleoside triphosphate hydrolases"/>
    <property type="match status" value="1"/>
</dbReference>
<evidence type="ECO:0000256" key="7">
    <source>
        <dbReference type="ARBA" id="ARBA00023136"/>
    </source>
</evidence>
<keyword evidence="6" id="KW-1278">Translocase</keyword>
<dbReference type="SUPFAM" id="SSF50331">
    <property type="entry name" value="MOP-like"/>
    <property type="match status" value="1"/>
</dbReference>
<protein>
    <submittedName>
        <fullName evidence="9">Polyamine ABC transporter ATP-binding protein</fullName>
    </submittedName>
</protein>
<accession>A0A2T8HPP6</accession>
<dbReference type="InterPro" id="IPR008995">
    <property type="entry name" value="Mo/tungstate-bd_C_term_dom"/>
</dbReference>
<dbReference type="GO" id="GO:0005524">
    <property type="term" value="F:ATP binding"/>
    <property type="evidence" value="ECO:0007669"/>
    <property type="project" value="UniProtKB-KW"/>
</dbReference>
<dbReference type="RefSeq" id="WP_116559822.1">
    <property type="nucleotide sequence ID" value="NZ_QDKM01000013.1"/>
</dbReference>
<keyword evidence="2" id="KW-0813">Transport</keyword>
<dbReference type="Gene3D" id="2.40.50.140">
    <property type="entry name" value="Nucleic acid-binding proteins"/>
    <property type="match status" value="1"/>
</dbReference>
<dbReference type="InterPro" id="IPR012340">
    <property type="entry name" value="NA-bd_OB-fold"/>
</dbReference>
<evidence type="ECO:0000256" key="2">
    <source>
        <dbReference type="ARBA" id="ARBA00022448"/>
    </source>
</evidence>
<dbReference type="EMBL" id="QDKM01000013">
    <property type="protein sequence ID" value="PVH27419.1"/>
    <property type="molecule type" value="Genomic_DNA"/>
</dbReference>
<dbReference type="InterPro" id="IPR003593">
    <property type="entry name" value="AAA+_ATPase"/>
</dbReference>
<dbReference type="PROSITE" id="PS00211">
    <property type="entry name" value="ABC_TRANSPORTER_1"/>
    <property type="match status" value="1"/>
</dbReference>
<evidence type="ECO:0000256" key="6">
    <source>
        <dbReference type="ARBA" id="ARBA00022967"/>
    </source>
</evidence>
<dbReference type="Proteomes" id="UP000245911">
    <property type="component" value="Unassembled WGS sequence"/>
</dbReference>
<dbReference type="Pfam" id="PF00005">
    <property type="entry name" value="ABC_tran"/>
    <property type="match status" value="1"/>
</dbReference>
<dbReference type="GO" id="GO:0055052">
    <property type="term" value="C:ATP-binding cassette (ABC) transporter complex, substrate-binding subunit-containing"/>
    <property type="evidence" value="ECO:0007669"/>
    <property type="project" value="TreeGrafter"/>
</dbReference>
<dbReference type="AlphaFoldDB" id="A0A2T8HPP6"/>
<dbReference type="InterPro" id="IPR047641">
    <property type="entry name" value="ABC_transpr_MalK/UgpC-like"/>
</dbReference>
<dbReference type="GO" id="GO:0140359">
    <property type="term" value="F:ABC-type transporter activity"/>
    <property type="evidence" value="ECO:0007669"/>
    <property type="project" value="UniProtKB-ARBA"/>
</dbReference>
<keyword evidence="4" id="KW-0547">Nucleotide-binding</keyword>
<dbReference type="FunFam" id="3.40.50.300:FF:000042">
    <property type="entry name" value="Maltose/maltodextrin ABC transporter, ATP-binding protein"/>
    <property type="match status" value="1"/>
</dbReference>
<organism evidence="9 10">
    <name type="scientific">Pararhodobacter oceanensis</name>
    <dbReference type="NCBI Taxonomy" id="2172121"/>
    <lineage>
        <taxon>Bacteria</taxon>
        <taxon>Pseudomonadati</taxon>
        <taxon>Pseudomonadota</taxon>
        <taxon>Alphaproteobacteria</taxon>
        <taxon>Rhodobacterales</taxon>
        <taxon>Paracoccaceae</taxon>
        <taxon>Pararhodobacter</taxon>
    </lineage>
</organism>
<dbReference type="PANTHER" id="PTHR43875:SF15">
    <property type="entry name" value="TREHALOSE IMPORT ATP-BINDING PROTEIN SUGC"/>
    <property type="match status" value="1"/>
</dbReference>
<keyword evidence="3" id="KW-1003">Cell membrane</keyword>
<proteinExistence type="inferred from homology"/>
<evidence type="ECO:0000256" key="1">
    <source>
        <dbReference type="ARBA" id="ARBA00005417"/>
    </source>
</evidence>
<evidence type="ECO:0000313" key="10">
    <source>
        <dbReference type="Proteomes" id="UP000245911"/>
    </source>
</evidence>
<keyword evidence="5 9" id="KW-0067">ATP-binding</keyword>
<keyword evidence="7" id="KW-0472">Membrane</keyword>
<dbReference type="InterPro" id="IPR017871">
    <property type="entry name" value="ABC_transporter-like_CS"/>
</dbReference>
<dbReference type="PROSITE" id="PS50893">
    <property type="entry name" value="ABC_TRANSPORTER_2"/>
    <property type="match status" value="1"/>
</dbReference>
<dbReference type="PANTHER" id="PTHR43875">
    <property type="entry name" value="MALTODEXTRIN IMPORT ATP-BINDING PROTEIN MSMX"/>
    <property type="match status" value="1"/>
</dbReference>
<evidence type="ECO:0000256" key="4">
    <source>
        <dbReference type="ARBA" id="ARBA00022741"/>
    </source>
</evidence>
<dbReference type="InterPro" id="IPR013611">
    <property type="entry name" value="Transp-assoc_OB_typ2"/>
</dbReference>
<evidence type="ECO:0000256" key="3">
    <source>
        <dbReference type="ARBA" id="ARBA00022475"/>
    </source>
</evidence>
<sequence>MTEPVRIQGLCKAFDNLDDPAKPVLAVNQVNLDINEGELVTLLGPSGCGKTTLLRMVAGFEEPTEGDIFFGDRRMNNVPPNRRDATMVFQSYAIFPHLSIFENVAFGLRLKSQSRKKIEKHVTEVLAMTGLSGMANRSPTQLSGGQQQRVALARAIVMEPRVLLFDEPLSNLDAKLRDQMRIEIRELQQRLGITSLYVTHDQVEAMSISDRIVVMRGGVVEQVGTPREIYSQPANRFVAEFIGRANFITAKVGEANTVDLAGARIALDAPIAASPGDSVTLLVRPEVVTLSPTEGIINGTVRRVMFLGNLTEYLIEVPGTDPWLVELSGPEAPTFTAGDTVRLSLPPSSIHVLAE</sequence>